<sequence length="118" mass="13428">MGKIIENPIFIIPVITGFVFIVAGLIMLKFPPNKINFLYGYRTNSSMKSQEIWQFAQKYSAREMIKIGSLLTFSSLFGLVFNYGQTKGVFFGISLVILTAILVIIRVEKAIHNKYKNK</sequence>
<organism evidence="2 3">
    <name type="scientific">Flavobacterium piscinae</name>
    <dbReference type="NCBI Taxonomy" id="2506424"/>
    <lineage>
        <taxon>Bacteria</taxon>
        <taxon>Pseudomonadati</taxon>
        <taxon>Bacteroidota</taxon>
        <taxon>Flavobacteriia</taxon>
        <taxon>Flavobacteriales</taxon>
        <taxon>Flavobacteriaceae</taxon>
        <taxon>Flavobacterium</taxon>
    </lineage>
</organism>
<protein>
    <submittedName>
        <fullName evidence="2">SdpI family protein</fullName>
    </submittedName>
</protein>
<keyword evidence="1" id="KW-0472">Membrane</keyword>
<evidence type="ECO:0000313" key="3">
    <source>
        <dbReference type="Proteomes" id="UP000289734"/>
    </source>
</evidence>
<dbReference type="EMBL" id="SBKQ01000002">
    <property type="protein sequence ID" value="RXR34778.1"/>
    <property type="molecule type" value="Genomic_DNA"/>
</dbReference>
<reference evidence="3" key="1">
    <citation type="submission" date="2019-01" db="EMBL/GenBank/DDBJ databases">
        <title>Cytophagaceae bacterium strain CAR-16.</title>
        <authorList>
            <person name="Chen W.-M."/>
        </authorList>
    </citation>
    <scope>NUCLEOTIDE SEQUENCE [LARGE SCALE GENOMIC DNA]</scope>
    <source>
        <strain evidence="3">ICH-30</strain>
    </source>
</reference>
<evidence type="ECO:0000313" key="2">
    <source>
        <dbReference type="EMBL" id="RXR34778.1"/>
    </source>
</evidence>
<feature type="transmembrane region" description="Helical" evidence="1">
    <location>
        <begin position="6"/>
        <end position="28"/>
    </location>
</feature>
<feature type="transmembrane region" description="Helical" evidence="1">
    <location>
        <begin position="64"/>
        <end position="83"/>
    </location>
</feature>
<dbReference type="Proteomes" id="UP000289734">
    <property type="component" value="Unassembled WGS sequence"/>
</dbReference>
<dbReference type="OrthoDB" id="3173919at2"/>
<name>A0A4Q1KWU0_9FLAO</name>
<dbReference type="InterPro" id="IPR025962">
    <property type="entry name" value="SdpI/YhfL"/>
</dbReference>
<dbReference type="RefSeq" id="WP_129463185.1">
    <property type="nucleotide sequence ID" value="NZ_JACSXZ010000001.1"/>
</dbReference>
<dbReference type="Pfam" id="PF13630">
    <property type="entry name" value="SdpI"/>
    <property type="match status" value="1"/>
</dbReference>
<keyword evidence="3" id="KW-1185">Reference proteome</keyword>
<proteinExistence type="predicted"/>
<keyword evidence="1" id="KW-0812">Transmembrane</keyword>
<feature type="transmembrane region" description="Helical" evidence="1">
    <location>
        <begin position="89"/>
        <end position="107"/>
    </location>
</feature>
<dbReference type="AlphaFoldDB" id="A0A4Q1KWU0"/>
<gene>
    <name evidence="2" type="ORF">EQG68_02390</name>
</gene>
<comment type="caution">
    <text evidence="2">The sequence shown here is derived from an EMBL/GenBank/DDBJ whole genome shotgun (WGS) entry which is preliminary data.</text>
</comment>
<accession>A0A4Q1KWU0</accession>
<evidence type="ECO:0000256" key="1">
    <source>
        <dbReference type="SAM" id="Phobius"/>
    </source>
</evidence>
<keyword evidence="1" id="KW-1133">Transmembrane helix</keyword>